<dbReference type="EMBL" id="FNRF01000001">
    <property type="protein sequence ID" value="SEA07294.1"/>
    <property type="molecule type" value="Genomic_DNA"/>
</dbReference>
<evidence type="ECO:0000259" key="2">
    <source>
        <dbReference type="Pfam" id="PF21544"/>
    </source>
</evidence>
<dbReference type="InterPro" id="IPR048954">
    <property type="entry name" value="PorZ_N"/>
</dbReference>
<dbReference type="SUPFAM" id="SSF63829">
    <property type="entry name" value="Calcium-dependent phosphotriesterase"/>
    <property type="match status" value="2"/>
</dbReference>
<feature type="signal peptide" evidence="1">
    <location>
        <begin position="1"/>
        <end position="19"/>
    </location>
</feature>
<dbReference type="Pfam" id="PF21544">
    <property type="entry name" value="PorZ_N_b_propeller"/>
    <property type="match status" value="1"/>
</dbReference>
<protein>
    <submittedName>
        <fullName evidence="3">Two component regulator propeller</fullName>
    </submittedName>
</protein>
<proteinExistence type="predicted"/>
<gene>
    <name evidence="3" type="ORF">SAMN05216462_0530</name>
</gene>
<dbReference type="Pfam" id="PF07494">
    <property type="entry name" value="Reg_prop"/>
    <property type="match status" value="1"/>
</dbReference>
<evidence type="ECO:0000313" key="3">
    <source>
        <dbReference type="EMBL" id="SEA07294.1"/>
    </source>
</evidence>
<organism evidence="3 4">
    <name type="scientific">Xylanibacter ruminicola</name>
    <name type="common">Prevotella ruminicola</name>
    <dbReference type="NCBI Taxonomy" id="839"/>
    <lineage>
        <taxon>Bacteria</taxon>
        <taxon>Pseudomonadati</taxon>
        <taxon>Bacteroidota</taxon>
        <taxon>Bacteroidia</taxon>
        <taxon>Bacteroidales</taxon>
        <taxon>Prevotellaceae</taxon>
        <taxon>Xylanibacter</taxon>
    </lineage>
</organism>
<keyword evidence="1" id="KW-0732">Signal</keyword>
<evidence type="ECO:0000256" key="1">
    <source>
        <dbReference type="SAM" id="SignalP"/>
    </source>
</evidence>
<dbReference type="Gene3D" id="2.130.10.10">
    <property type="entry name" value="YVTN repeat-like/Quinoprotein amine dehydrogenase"/>
    <property type="match status" value="1"/>
</dbReference>
<sequence length="634" mass="70902">MKRLLAIVFTVCYCFMATAQIGTWRNYLAYYDVQQICKTDNELFVLASNGLYQYNLNDASITTYDKVNGLSDTRITHIAWNQKAKRLIAVYENSNIDLIEPDGDIINISALYTKSITEDKTVTAISIDDVYAYLTTSFAIIKVNMLKAEISETYTKNHPDYTHNLQPYQDDYNQYIATVSTLNPGGPAYNRFYQSKFINNKLYTTGGYFLPAMPDNTLPGTIQVYDGNNWTLYQEQINEITGYAYVDICCIDADPNDPEHVFAGGRCGLYEFKNGKLITYYNKDNSPLMAAIDRGKQLGNDYLLILGIKFDAKGNLWVLNSLANGVSLLELTSDKEWISHHHQELTDENGITVSGLSNMMFDSRGLLWFTNNFWQNPSVFCYDTNQDVILKYDQIINQDYTKYAIYHTNCIAEDKEGNMWIGTDVGPFMIQESEIGQSSVTFYQVKVPRNDGTNYADYLLNGVAINSIAVDGGNRKWFGTDGAGIFLISSDNLIQEKSFTTDNSKLLYNNISSIAINPQSGEVFFLSDNGLCSYQSNAVEPNEQMTKDNVIAYPNPVTPDYTGLVTITGLSYDADVKITTATGTIVAEGRSNGGMFNWNCCNKQGKRVASGVYMVITATSDGKKGTVCKIAVIN</sequence>
<dbReference type="InterPro" id="IPR015943">
    <property type="entry name" value="WD40/YVTN_repeat-like_dom_sf"/>
</dbReference>
<name>A0A1H3Y8N8_XYLRU</name>
<accession>A0A1H3Y8N8</accession>
<dbReference type="InterPro" id="IPR011110">
    <property type="entry name" value="Reg_prop"/>
</dbReference>
<feature type="domain" description="PorZ N-terminal beta-propeller" evidence="2">
    <location>
        <begin position="43"/>
        <end position="158"/>
    </location>
</feature>
<reference evidence="3 4" key="1">
    <citation type="submission" date="2016-10" db="EMBL/GenBank/DDBJ databases">
        <authorList>
            <person name="de Groot N.N."/>
        </authorList>
    </citation>
    <scope>NUCLEOTIDE SEQUENCE [LARGE SCALE GENOMIC DNA]</scope>
    <source>
        <strain evidence="3 4">D31d</strain>
    </source>
</reference>
<dbReference type="AlphaFoldDB" id="A0A1H3Y8N8"/>
<dbReference type="RefSeq" id="WP_074760117.1">
    <property type="nucleotide sequence ID" value="NZ_FNRF01000001.1"/>
</dbReference>
<feature type="chain" id="PRO_5010350538" evidence="1">
    <location>
        <begin position="20"/>
        <end position="634"/>
    </location>
</feature>
<evidence type="ECO:0000313" key="4">
    <source>
        <dbReference type="Proteomes" id="UP000182257"/>
    </source>
</evidence>
<dbReference type="OrthoDB" id="9807410at2"/>
<dbReference type="Proteomes" id="UP000182257">
    <property type="component" value="Unassembled WGS sequence"/>
</dbReference>